<evidence type="ECO:0000313" key="4">
    <source>
        <dbReference type="Proteomes" id="UP001165430"/>
    </source>
</evidence>
<evidence type="ECO:0000259" key="2">
    <source>
        <dbReference type="Pfam" id="PF03432"/>
    </source>
</evidence>
<evidence type="ECO:0000313" key="3">
    <source>
        <dbReference type="EMBL" id="MCH7411870.1"/>
    </source>
</evidence>
<reference evidence="3" key="1">
    <citation type="submission" date="2022-03" db="EMBL/GenBank/DDBJ databases">
        <title>De novo assembled genomes of Belliella spp. (Cyclobacteriaceae) strains.</title>
        <authorList>
            <person name="Szabo A."/>
            <person name="Korponai K."/>
            <person name="Felfoldi T."/>
        </authorList>
    </citation>
    <scope>NUCLEOTIDE SEQUENCE</scope>
    <source>
        <strain evidence="3">DSM 111903</strain>
    </source>
</reference>
<accession>A0ABS9V6U2</accession>
<feature type="compositionally biased region" description="Polar residues" evidence="1">
    <location>
        <begin position="309"/>
        <end position="329"/>
    </location>
</feature>
<sequence length="393" mass="45071">MIAKQAIGKSFMGAYEYNYKKLHEKDTTKRAELLSTNFSSTEREIVKKELDLMKSLNPRLTRNTYHTSLNFGKEEILSNEKMQAIAEEYLNKMGFDNNAYFIFRHHDTEHPHCHVLALRNRFDGKVVSDSNNFKRSEKLIRELEKKYGLQEVRNSKEAHSKAPNKDEIEMVLRTGEPSKRMILQERVSEALNQTKELHSFIRLLEKNGINVLFNQASTGRVSGISYVFDGFTAKGQALGNKFKWGNVSKTLNYEQIRDSKEISKANQRTKSRYPTSGEPKVQNGISGTSSRNTRTFEKSSGAIKESKDLAQSNHQHSNESTGFRSQNKPTDQRTEWVERIPFSDDKSSKDSLSSAIDAIASLSHILAPIQSNGNLEDNSQMRRKKKKKKRRIR</sequence>
<feature type="domain" description="MobA/VirD2-like nuclease" evidence="2">
    <location>
        <begin position="21"/>
        <end position="149"/>
    </location>
</feature>
<feature type="region of interest" description="Disordered" evidence="1">
    <location>
        <begin position="261"/>
        <end position="350"/>
    </location>
</feature>
<dbReference type="EMBL" id="JAKZGO010000001">
    <property type="protein sequence ID" value="MCH7411870.1"/>
    <property type="molecule type" value="Genomic_DNA"/>
</dbReference>
<dbReference type="RefSeq" id="WP_241409223.1">
    <property type="nucleotide sequence ID" value="NZ_JAKZGO010000001.1"/>
</dbReference>
<evidence type="ECO:0000256" key="1">
    <source>
        <dbReference type="SAM" id="MobiDB-lite"/>
    </source>
</evidence>
<feature type="compositionally biased region" description="Basic and acidic residues" evidence="1">
    <location>
        <begin position="330"/>
        <end position="349"/>
    </location>
</feature>
<feature type="compositionally biased region" description="Polar residues" evidence="1">
    <location>
        <begin position="283"/>
        <end position="293"/>
    </location>
</feature>
<organism evidence="3 4">
    <name type="scientific">Belliella alkalica</name>
    <dbReference type="NCBI Taxonomy" id="1730871"/>
    <lineage>
        <taxon>Bacteria</taxon>
        <taxon>Pseudomonadati</taxon>
        <taxon>Bacteroidota</taxon>
        <taxon>Cytophagia</taxon>
        <taxon>Cytophagales</taxon>
        <taxon>Cyclobacteriaceae</taxon>
        <taxon>Belliella</taxon>
    </lineage>
</organism>
<feature type="compositionally biased region" description="Basic residues" evidence="1">
    <location>
        <begin position="381"/>
        <end position="393"/>
    </location>
</feature>
<feature type="region of interest" description="Disordered" evidence="1">
    <location>
        <begin position="372"/>
        <end position="393"/>
    </location>
</feature>
<keyword evidence="4" id="KW-1185">Reference proteome</keyword>
<dbReference type="Pfam" id="PF03432">
    <property type="entry name" value="Relaxase"/>
    <property type="match status" value="1"/>
</dbReference>
<comment type="caution">
    <text evidence="3">The sequence shown here is derived from an EMBL/GenBank/DDBJ whole genome shotgun (WGS) entry which is preliminary data.</text>
</comment>
<feature type="compositionally biased region" description="Polar residues" evidence="1">
    <location>
        <begin position="264"/>
        <end position="274"/>
    </location>
</feature>
<name>A0ABS9V6U2_9BACT</name>
<dbReference type="Proteomes" id="UP001165430">
    <property type="component" value="Unassembled WGS sequence"/>
</dbReference>
<dbReference type="InterPro" id="IPR005094">
    <property type="entry name" value="Endonuclease_MobA/VirD2"/>
</dbReference>
<protein>
    <submittedName>
        <fullName evidence="3">Relaxase/mobilization nuclease domain-containing protein</fullName>
    </submittedName>
</protein>
<proteinExistence type="predicted"/>
<gene>
    <name evidence="3" type="ORF">MM213_00105</name>
</gene>